<dbReference type="EMBL" id="CP047180">
    <property type="protein sequence ID" value="QHC62829.1"/>
    <property type="molecule type" value="Genomic_DNA"/>
</dbReference>
<evidence type="ECO:0000256" key="2">
    <source>
        <dbReference type="ARBA" id="ARBA00022801"/>
    </source>
</evidence>
<dbReference type="PANTHER" id="PTHR42715">
    <property type="entry name" value="BETA-GLUCOSIDASE"/>
    <property type="match status" value="1"/>
</dbReference>
<dbReference type="Proteomes" id="UP000464597">
    <property type="component" value="Chromosome"/>
</dbReference>
<gene>
    <name evidence="4" type="ORF">GSU69_09140</name>
</gene>
<protein>
    <submittedName>
        <fullName evidence="4">Uncharacterized protein</fullName>
    </submittedName>
</protein>
<accession>A0ABX6GZ55</accession>
<organism evidence="4 5">
    <name type="scientific">Rathayibacter festucae</name>
    <dbReference type="NCBI Taxonomy" id="110937"/>
    <lineage>
        <taxon>Bacteria</taxon>
        <taxon>Bacillati</taxon>
        <taxon>Actinomycetota</taxon>
        <taxon>Actinomycetes</taxon>
        <taxon>Micrococcales</taxon>
        <taxon>Microbacteriaceae</taxon>
        <taxon>Rathayibacter</taxon>
    </lineage>
</organism>
<name>A0ABX6GZ55_9MICO</name>
<evidence type="ECO:0000313" key="4">
    <source>
        <dbReference type="EMBL" id="QHC62829.1"/>
    </source>
</evidence>
<proteinExistence type="inferred from homology"/>
<evidence type="ECO:0000313" key="5">
    <source>
        <dbReference type="Proteomes" id="UP000464597"/>
    </source>
</evidence>
<dbReference type="PANTHER" id="PTHR42715:SF3">
    <property type="entry name" value="BETA-GLUCOSIDASE B-RELATED"/>
    <property type="match status" value="1"/>
</dbReference>
<dbReference type="InterPro" id="IPR050288">
    <property type="entry name" value="Cellulose_deg_GH3"/>
</dbReference>
<sequence length="179" mass="19539">MGAAQEQTLEAAEPSGRLAETVPLRLEDSPSSFTYPGAQLHVRYGEGLLVGSRGHDQLGHDVAFPFGLSYPTFRYESMDVRCTEEGLEAEIVIANIGSRDGREVESGTETLAEGRTNARTLLDLLMRSNLERPEIIHLFMVLAAESLSADHPAHYYFGERLAPRGRPTDATPGRIGRGA</sequence>
<dbReference type="Gene3D" id="3.40.50.1700">
    <property type="entry name" value="Glycoside hydrolase family 3 C-terminal domain"/>
    <property type="match status" value="1"/>
</dbReference>
<evidence type="ECO:0000256" key="3">
    <source>
        <dbReference type="SAM" id="MobiDB-lite"/>
    </source>
</evidence>
<reference evidence="5" key="1">
    <citation type="submission" date="2019-12" db="EMBL/GenBank/DDBJ databases">
        <title>Complete and draft genome sequences of new strains and members of some known species of the genus Rathayibacter isolated from plants.</title>
        <authorList>
            <person name="Tarlachkov S.V."/>
            <person name="Starodumova I.P."/>
            <person name="Dorofeeva L.V."/>
            <person name="Prisyazhnaya N.V."/>
            <person name="Leyn S."/>
            <person name="Zlamal J."/>
            <person name="Elan M."/>
            <person name="Osterman A.L."/>
            <person name="Nadler S."/>
            <person name="Subbotin S.A."/>
            <person name="Evtushenko L.I."/>
        </authorList>
    </citation>
    <scope>NUCLEOTIDE SEQUENCE [LARGE SCALE GENOMIC DNA]</scope>
    <source>
        <strain evidence="5">VKM Ac-2802</strain>
    </source>
</reference>
<dbReference type="InterPro" id="IPR036881">
    <property type="entry name" value="Glyco_hydro_3_C_sf"/>
</dbReference>
<comment type="similarity">
    <text evidence="1">Belongs to the glycosyl hydrolase 3 family.</text>
</comment>
<evidence type="ECO:0000256" key="1">
    <source>
        <dbReference type="ARBA" id="ARBA00005336"/>
    </source>
</evidence>
<feature type="region of interest" description="Disordered" evidence="3">
    <location>
        <begin position="1"/>
        <end position="20"/>
    </location>
</feature>
<keyword evidence="2" id="KW-0378">Hydrolase</keyword>
<keyword evidence="5" id="KW-1185">Reference proteome</keyword>
<dbReference type="RefSeq" id="WP_159422757.1">
    <property type="nucleotide sequence ID" value="NZ_CP047180.1"/>
</dbReference>